<dbReference type="KEGG" id="ahz:APS56_08795"/>
<organism evidence="3 4">
    <name type="scientific">Pseudalgibacter alginicilyticus</name>
    <dbReference type="NCBI Taxonomy" id="1736674"/>
    <lineage>
        <taxon>Bacteria</taxon>
        <taxon>Pseudomonadati</taxon>
        <taxon>Bacteroidota</taxon>
        <taxon>Flavobacteriia</taxon>
        <taxon>Flavobacteriales</taxon>
        <taxon>Flavobacteriaceae</taxon>
        <taxon>Pseudalgibacter</taxon>
    </lineage>
</organism>
<sequence>MIKLRSSNSCSLKSIFLETHNINNLYSGFGQFNFNLAKALSEQKEFLEDHKIILNCSNSVTEKELGENLCYNKYWQITRYPFFRIKKKFDLWHSVNQNTKIEPYLDDMPYLLTVHDVNFMEEESGERLDFRINQFKNKIERSNALVYISEYAKKSTHEHFNVPDIPEYVIYNGNTLTNNMISTSGNVCSNRIPNKPFIFSIGQVVEKKNFHTLIDMLKFLPDIDLVIAGDMKTEYADFLTQKVLEYKFEDRVFLLGRITESDKIFFYKNCLAFTFPSLREGFGLPVLEAMTFGKPVFLSTKTSLPEIGGEKSFYWENFDPQYMAEIFNKGMAEFDSDKETFVKAYINHSKKFTWENAAKQYIEVYERILKM</sequence>
<dbReference type="CDD" id="cd03809">
    <property type="entry name" value="GT4_MtfB-like"/>
    <property type="match status" value="1"/>
</dbReference>
<dbReference type="GO" id="GO:0016757">
    <property type="term" value="F:glycosyltransferase activity"/>
    <property type="evidence" value="ECO:0007669"/>
    <property type="project" value="InterPro"/>
</dbReference>
<dbReference type="Pfam" id="PF00534">
    <property type="entry name" value="Glycos_transf_1"/>
    <property type="match status" value="1"/>
</dbReference>
<dbReference type="PANTHER" id="PTHR46401">
    <property type="entry name" value="GLYCOSYLTRANSFERASE WBBK-RELATED"/>
    <property type="match status" value="1"/>
</dbReference>
<name>A0A0N7HYG8_9FLAO</name>
<dbReference type="Proteomes" id="UP000057981">
    <property type="component" value="Chromosome"/>
</dbReference>
<dbReference type="GO" id="GO:0009103">
    <property type="term" value="P:lipopolysaccharide biosynthetic process"/>
    <property type="evidence" value="ECO:0007669"/>
    <property type="project" value="TreeGrafter"/>
</dbReference>
<dbReference type="Gene3D" id="3.40.50.2000">
    <property type="entry name" value="Glycogen Phosphorylase B"/>
    <property type="match status" value="2"/>
</dbReference>
<reference evidence="3 4" key="1">
    <citation type="submission" date="2015-10" db="EMBL/GenBank/DDBJ databases">
        <authorList>
            <person name="Gilbert D.G."/>
        </authorList>
    </citation>
    <scope>NUCLEOTIDE SEQUENCE [LARGE SCALE GENOMIC DNA]</scope>
    <source>
        <strain evidence="4">HZ-22</strain>
    </source>
</reference>
<accession>A0A0N7HYG8</accession>
<dbReference type="InterPro" id="IPR001296">
    <property type="entry name" value="Glyco_trans_1"/>
</dbReference>
<dbReference type="EMBL" id="CP012898">
    <property type="protein sequence ID" value="ALJ05214.1"/>
    <property type="molecule type" value="Genomic_DNA"/>
</dbReference>
<evidence type="ECO:0000313" key="4">
    <source>
        <dbReference type="Proteomes" id="UP000057981"/>
    </source>
</evidence>
<keyword evidence="4" id="KW-1185">Reference proteome</keyword>
<dbReference type="PANTHER" id="PTHR46401:SF2">
    <property type="entry name" value="GLYCOSYLTRANSFERASE WBBK-RELATED"/>
    <property type="match status" value="1"/>
</dbReference>
<proteinExistence type="predicted"/>
<evidence type="ECO:0000256" key="1">
    <source>
        <dbReference type="ARBA" id="ARBA00022679"/>
    </source>
</evidence>
<gene>
    <name evidence="3" type="ORF">APS56_08795</name>
</gene>
<dbReference type="PATRIC" id="fig|1736674.3.peg.1797"/>
<evidence type="ECO:0000313" key="3">
    <source>
        <dbReference type="EMBL" id="ALJ05214.1"/>
    </source>
</evidence>
<dbReference type="STRING" id="1736674.APS56_08795"/>
<dbReference type="SUPFAM" id="SSF53756">
    <property type="entry name" value="UDP-Glycosyltransferase/glycogen phosphorylase"/>
    <property type="match status" value="1"/>
</dbReference>
<dbReference type="OrthoDB" id="9801609at2"/>
<dbReference type="RefSeq" id="WP_054727272.1">
    <property type="nucleotide sequence ID" value="NZ_CP012898.1"/>
</dbReference>
<feature type="domain" description="Glycosyl transferase family 1" evidence="2">
    <location>
        <begin position="193"/>
        <end position="325"/>
    </location>
</feature>
<dbReference type="AlphaFoldDB" id="A0A0N7HYG8"/>
<keyword evidence="1 3" id="KW-0808">Transferase</keyword>
<evidence type="ECO:0000259" key="2">
    <source>
        <dbReference type="Pfam" id="PF00534"/>
    </source>
</evidence>
<protein>
    <submittedName>
        <fullName evidence="3">Glycosyl transferase family 1</fullName>
    </submittedName>
</protein>